<proteinExistence type="predicted"/>
<reference evidence="2 3" key="1">
    <citation type="journal article" date="2022" name="Nat. Ecol. Evol.">
        <title>A masculinizing supergene underlies an exaggerated male reproductive morph in a spider.</title>
        <authorList>
            <person name="Hendrickx F."/>
            <person name="De Corte Z."/>
            <person name="Sonet G."/>
            <person name="Van Belleghem S.M."/>
            <person name="Kostlbacher S."/>
            <person name="Vangestel C."/>
        </authorList>
    </citation>
    <scope>NUCLEOTIDE SEQUENCE [LARGE SCALE GENOMIC DNA]</scope>
    <source>
        <strain evidence="2">W744_W776</strain>
    </source>
</reference>
<keyword evidence="3" id="KW-1185">Reference proteome</keyword>
<evidence type="ECO:0000313" key="3">
    <source>
        <dbReference type="Proteomes" id="UP000827092"/>
    </source>
</evidence>
<feature type="compositionally biased region" description="Acidic residues" evidence="1">
    <location>
        <begin position="660"/>
        <end position="673"/>
    </location>
</feature>
<accession>A0AAV6VY65</accession>
<evidence type="ECO:0000256" key="1">
    <source>
        <dbReference type="SAM" id="MobiDB-lite"/>
    </source>
</evidence>
<comment type="caution">
    <text evidence="2">The sequence shown here is derived from an EMBL/GenBank/DDBJ whole genome shotgun (WGS) entry which is preliminary data.</text>
</comment>
<sequence length="698" mass="79582">MDDNSANPNFQPNTNENFATNAKEENNETALDQGITENEYQQGQGEVIEKNVQLEGKEVTRTSNEITNMEKIMGELVQLVPLIQTMKIGMTVKIAKSDEKKFHIECTEVLNDKIMIENDERAGGIFQQDQDINLHSTINTEHFSETKDAECNLALPSMKIENTREDETFQQDQDKKIFSTVNDEPFNESPSLSVTESNMELSYDKIKDTSEGDMLIQDQYINIHSTGNTEPLAEMKAAEAKMEHCDKFGNAINENNFQQDEDMKIPLPFNDDSFDKTKDTELNIELPCDNIVIKIEEDGSQLDQGMDSYSAFKIEYFNEKKGAESNMELSNGEIENTIEEDIFQQDPDMKMFSTVNVEPFDDPKVTDVPNRQLPYDKIDNTVQEDILQHDQAMNINSTFNTETLDETNGAESYREPSDTIEDTREGNILEQEQDVAEQFDETKAIESNIEALNTKSTSDIDTDKFNISEEDQGMVNRDTINMEKLEENTIPEPSIDTVDYNTAVETETIEEAILQHNQEKDNQVSVKNGNQDADVVYNVTFKPIQRDGKILSESSIKEENDESLVIKPDTSEGINLPQKKRSAIVRYLKHSPTRNAIRSLKPSDWKKESCMPGDCEIRKNETEKSMAIEENNFTEGQDAKATEKFKIFNKIKGWFKNRSEDEESEEGDIDEELNPTHYFAEDGSVKTVDLSKKSRKKN</sequence>
<dbReference type="Proteomes" id="UP000827092">
    <property type="component" value="Unassembled WGS sequence"/>
</dbReference>
<dbReference type="EMBL" id="JAFNEN010000014">
    <property type="protein sequence ID" value="KAG8200688.1"/>
    <property type="molecule type" value="Genomic_DNA"/>
</dbReference>
<name>A0AAV6VY65_9ARAC</name>
<organism evidence="2 3">
    <name type="scientific">Oedothorax gibbosus</name>
    <dbReference type="NCBI Taxonomy" id="931172"/>
    <lineage>
        <taxon>Eukaryota</taxon>
        <taxon>Metazoa</taxon>
        <taxon>Ecdysozoa</taxon>
        <taxon>Arthropoda</taxon>
        <taxon>Chelicerata</taxon>
        <taxon>Arachnida</taxon>
        <taxon>Araneae</taxon>
        <taxon>Araneomorphae</taxon>
        <taxon>Entelegynae</taxon>
        <taxon>Araneoidea</taxon>
        <taxon>Linyphiidae</taxon>
        <taxon>Erigoninae</taxon>
        <taxon>Oedothorax</taxon>
    </lineage>
</organism>
<feature type="compositionally biased region" description="Polar residues" evidence="1">
    <location>
        <begin position="1"/>
        <end position="20"/>
    </location>
</feature>
<feature type="compositionally biased region" description="Basic and acidic residues" evidence="1">
    <location>
        <begin position="679"/>
        <end position="692"/>
    </location>
</feature>
<evidence type="ECO:0000313" key="2">
    <source>
        <dbReference type="EMBL" id="KAG8200688.1"/>
    </source>
</evidence>
<feature type="region of interest" description="Disordered" evidence="1">
    <location>
        <begin position="658"/>
        <end position="698"/>
    </location>
</feature>
<dbReference type="AlphaFoldDB" id="A0AAV6VY65"/>
<protein>
    <submittedName>
        <fullName evidence="2">Uncharacterized protein</fullName>
    </submittedName>
</protein>
<gene>
    <name evidence="2" type="ORF">JTE90_022306</name>
</gene>
<feature type="region of interest" description="Disordered" evidence="1">
    <location>
        <begin position="1"/>
        <end position="32"/>
    </location>
</feature>